<dbReference type="Gene3D" id="3.30.70.3250">
    <property type="entry name" value="Ribonuclease P, Pop5 subunit"/>
    <property type="match status" value="1"/>
</dbReference>
<dbReference type="AlphaFoldDB" id="F0ZL23"/>
<keyword evidence="5" id="KW-1185">Reference proteome</keyword>
<dbReference type="OrthoDB" id="24745at2759"/>
<organism evidence="4 5">
    <name type="scientific">Dictyostelium purpureum</name>
    <name type="common">Slime mold</name>
    <dbReference type="NCBI Taxonomy" id="5786"/>
    <lineage>
        <taxon>Eukaryota</taxon>
        <taxon>Amoebozoa</taxon>
        <taxon>Evosea</taxon>
        <taxon>Eumycetozoa</taxon>
        <taxon>Dictyostelia</taxon>
        <taxon>Dictyosteliales</taxon>
        <taxon>Dictyosteliaceae</taxon>
        <taxon>Dictyostelium</taxon>
    </lineage>
</organism>
<dbReference type="SUPFAM" id="SSF160350">
    <property type="entry name" value="Rnp2-like"/>
    <property type="match status" value="1"/>
</dbReference>
<evidence type="ECO:0000256" key="3">
    <source>
        <dbReference type="SAM" id="MobiDB-lite"/>
    </source>
</evidence>
<dbReference type="RefSeq" id="XP_003288102.1">
    <property type="nucleotide sequence ID" value="XM_003288054.1"/>
</dbReference>
<dbReference type="FunFam" id="3.30.70.3250:FF:000010">
    <property type="match status" value="1"/>
</dbReference>
<dbReference type="EMBL" id="GL871062">
    <property type="protein sequence ID" value="EGC35364.1"/>
    <property type="molecule type" value="Genomic_DNA"/>
</dbReference>
<dbReference type="eggNOG" id="KOG4639">
    <property type="taxonomic scope" value="Eukaryota"/>
</dbReference>
<dbReference type="PANTHER" id="PTHR15441">
    <property type="entry name" value="RIBONUCLEASE P PROTEIN SUBUNIT P14"/>
    <property type="match status" value="1"/>
</dbReference>
<evidence type="ECO:0000256" key="1">
    <source>
        <dbReference type="ARBA" id="ARBA00010800"/>
    </source>
</evidence>
<comment type="similarity">
    <text evidence="1">Belongs to the eukaryotic/archaeal RNase P protein component 2 family.</text>
</comment>
<dbReference type="STRING" id="5786.F0ZL23"/>
<dbReference type="OMA" id="LKCDMPN"/>
<evidence type="ECO:0000313" key="5">
    <source>
        <dbReference type="Proteomes" id="UP000001064"/>
    </source>
</evidence>
<dbReference type="FunCoup" id="F0ZL23">
    <property type="interactions" value="110"/>
</dbReference>
<dbReference type="InterPro" id="IPR038085">
    <property type="entry name" value="Rnp2-like_sf"/>
</dbReference>
<dbReference type="GO" id="GO:0000172">
    <property type="term" value="C:ribonuclease MRP complex"/>
    <property type="evidence" value="ECO:0000318"/>
    <property type="project" value="GO_Central"/>
</dbReference>
<dbReference type="PANTHER" id="PTHR15441:SF2">
    <property type="entry name" value="RIBONUCLEASE P_MRP PROTEIN SUBUNIT POP5"/>
    <property type="match status" value="1"/>
</dbReference>
<dbReference type="GO" id="GO:0001682">
    <property type="term" value="P:tRNA 5'-leader removal"/>
    <property type="evidence" value="ECO:0000318"/>
    <property type="project" value="GO_Central"/>
</dbReference>
<name>F0ZL23_DICPU</name>
<accession>F0ZL23</accession>
<gene>
    <name evidence="4" type="ORF">DICPUDRAFT_152321</name>
</gene>
<dbReference type="Pfam" id="PF01900">
    <property type="entry name" value="RNase_P_Rpp14"/>
    <property type="match status" value="1"/>
</dbReference>
<dbReference type="GeneID" id="10501538"/>
<reference evidence="5" key="1">
    <citation type="journal article" date="2011" name="Genome Biol.">
        <title>Comparative genomics of the social amoebae Dictyostelium discoideum and Dictyostelium purpureum.</title>
        <authorList>
            <consortium name="US DOE Joint Genome Institute (JGI-PGF)"/>
            <person name="Sucgang R."/>
            <person name="Kuo A."/>
            <person name="Tian X."/>
            <person name="Salerno W."/>
            <person name="Parikh A."/>
            <person name="Feasley C.L."/>
            <person name="Dalin E."/>
            <person name="Tu H."/>
            <person name="Huang E."/>
            <person name="Barry K."/>
            <person name="Lindquist E."/>
            <person name="Shapiro H."/>
            <person name="Bruce D."/>
            <person name="Schmutz J."/>
            <person name="Salamov A."/>
            <person name="Fey P."/>
            <person name="Gaudet P."/>
            <person name="Anjard C."/>
            <person name="Babu M.M."/>
            <person name="Basu S."/>
            <person name="Bushmanova Y."/>
            <person name="van der Wel H."/>
            <person name="Katoh-Kurasawa M."/>
            <person name="Dinh C."/>
            <person name="Coutinho P.M."/>
            <person name="Saito T."/>
            <person name="Elias M."/>
            <person name="Schaap P."/>
            <person name="Kay R.R."/>
            <person name="Henrissat B."/>
            <person name="Eichinger L."/>
            <person name="Rivero F."/>
            <person name="Putnam N.H."/>
            <person name="West C.M."/>
            <person name="Loomis W.F."/>
            <person name="Chisholm R.L."/>
            <person name="Shaulsky G."/>
            <person name="Strassmann J.E."/>
            <person name="Queller D.C."/>
            <person name="Kuspa A."/>
            <person name="Grigoriev I.V."/>
        </authorList>
    </citation>
    <scope>NUCLEOTIDE SEQUENCE [LARGE SCALE GENOMIC DNA]</scope>
    <source>
        <strain evidence="5">QSDP1</strain>
    </source>
</reference>
<dbReference type="GO" id="GO:0030681">
    <property type="term" value="C:multimeric ribonuclease P complex"/>
    <property type="evidence" value="ECO:0000318"/>
    <property type="project" value="GO_Central"/>
</dbReference>
<feature type="region of interest" description="Disordered" evidence="3">
    <location>
        <begin position="133"/>
        <end position="165"/>
    </location>
</feature>
<dbReference type="InterPro" id="IPR002759">
    <property type="entry name" value="Pop5/Rpp14/Rnp2-like"/>
</dbReference>
<keyword evidence="2" id="KW-0819">tRNA processing</keyword>
<dbReference type="KEGG" id="dpp:DICPUDRAFT_152321"/>
<dbReference type="VEuPathDB" id="AmoebaDB:DICPUDRAFT_152321"/>
<dbReference type="InParanoid" id="F0ZL23"/>
<dbReference type="GO" id="GO:0033204">
    <property type="term" value="F:ribonuclease P RNA binding"/>
    <property type="evidence" value="ECO:0000318"/>
    <property type="project" value="GO_Central"/>
</dbReference>
<proteinExistence type="inferred from homology"/>
<protein>
    <submittedName>
        <fullName evidence="4">Uncharacterized protein</fullName>
    </submittedName>
</protein>
<dbReference type="GO" id="GO:0005730">
    <property type="term" value="C:nucleolus"/>
    <property type="evidence" value="ECO:0000318"/>
    <property type="project" value="GO_Central"/>
</dbReference>
<dbReference type="Proteomes" id="UP000001064">
    <property type="component" value="Unassembled WGS sequence"/>
</dbReference>
<evidence type="ECO:0000313" key="4">
    <source>
        <dbReference type="EMBL" id="EGC35364.1"/>
    </source>
</evidence>
<feature type="compositionally biased region" description="Acidic residues" evidence="3">
    <location>
        <begin position="137"/>
        <end position="156"/>
    </location>
</feature>
<evidence type="ECO:0000256" key="2">
    <source>
        <dbReference type="ARBA" id="ARBA00022694"/>
    </source>
</evidence>
<sequence length="165" mass="19724">MVRLKNRYLMTEVVWYDQNKRTPLSESWLFQFISNEIKTSVGELTYESFKKNLKCIIYVNPDTNLFIIRVSFEYYKSLWTAFSLITSYYDVPVYFRVIHVGGSIRNCHKAAIKVFNKEITMFSRSEQDRFLLGEKISDDEDEEIENDDDEEIEHDEEEIHSSMKE</sequence>